<name>A0A6M3J828_9ZZZZ</name>
<gene>
    <name evidence="2" type="ORF">MM415B00367_0037</name>
</gene>
<dbReference type="EMBL" id="MT141548">
    <property type="protein sequence ID" value="QJA66060.1"/>
    <property type="molecule type" value="Genomic_DNA"/>
</dbReference>
<accession>A0A6M3J828</accession>
<evidence type="ECO:0000256" key="1">
    <source>
        <dbReference type="SAM" id="MobiDB-lite"/>
    </source>
</evidence>
<organism evidence="2">
    <name type="scientific">viral metagenome</name>
    <dbReference type="NCBI Taxonomy" id="1070528"/>
    <lineage>
        <taxon>unclassified sequences</taxon>
        <taxon>metagenomes</taxon>
        <taxon>organismal metagenomes</taxon>
    </lineage>
</organism>
<evidence type="ECO:0000313" key="2">
    <source>
        <dbReference type="EMBL" id="QJA66060.1"/>
    </source>
</evidence>
<sequence>MIETIEMLLRHWGEQVAQNGPGGGLPSAMGTIVEFAGCAPRGGVYGAKILLAGAGPDYAAAEVTQVLHAMAEQTGGAVLVRLAGMRYRNEPRLTIAEQVDVLELGRGDAGRRAYYRQVDLLHVRLQDGLVGRQQKLATMRKEARRDGERVRKKATQQAGAAHRSRGKEFEEVQGGKGAIAAHKARRVAARGGAANRSSGDSVP</sequence>
<feature type="region of interest" description="Disordered" evidence="1">
    <location>
        <begin position="138"/>
        <end position="203"/>
    </location>
</feature>
<feature type="compositionally biased region" description="Basic and acidic residues" evidence="1">
    <location>
        <begin position="139"/>
        <end position="149"/>
    </location>
</feature>
<proteinExistence type="predicted"/>
<protein>
    <submittedName>
        <fullName evidence="2">Uncharacterized protein</fullName>
    </submittedName>
</protein>
<reference evidence="2" key="1">
    <citation type="submission" date="2020-03" db="EMBL/GenBank/DDBJ databases">
        <title>The deep terrestrial virosphere.</title>
        <authorList>
            <person name="Holmfeldt K."/>
            <person name="Nilsson E."/>
            <person name="Simone D."/>
            <person name="Lopez-Fernandez M."/>
            <person name="Wu X."/>
            <person name="de Brujin I."/>
            <person name="Lundin D."/>
            <person name="Andersson A."/>
            <person name="Bertilsson S."/>
            <person name="Dopson M."/>
        </authorList>
    </citation>
    <scope>NUCLEOTIDE SEQUENCE</scope>
    <source>
        <strain evidence="2">MM415B00367</strain>
    </source>
</reference>
<dbReference type="AlphaFoldDB" id="A0A6M3J828"/>